<name>A0A9P6MGJ1_9FUNG</name>
<keyword evidence="2" id="KW-1185">Reference proteome</keyword>
<reference evidence="1" key="1">
    <citation type="journal article" date="2020" name="Fungal Divers.">
        <title>Resolving the Mortierellaceae phylogeny through synthesis of multi-gene phylogenetics and phylogenomics.</title>
        <authorList>
            <person name="Vandepol N."/>
            <person name="Liber J."/>
            <person name="Desiro A."/>
            <person name="Na H."/>
            <person name="Kennedy M."/>
            <person name="Barry K."/>
            <person name="Grigoriev I.V."/>
            <person name="Miller A.N."/>
            <person name="O'Donnell K."/>
            <person name="Stajich J.E."/>
            <person name="Bonito G."/>
        </authorList>
    </citation>
    <scope>NUCLEOTIDE SEQUENCE</scope>
    <source>
        <strain evidence="1">MES-2147</strain>
    </source>
</reference>
<protein>
    <submittedName>
        <fullName evidence="1">Uncharacterized protein</fullName>
    </submittedName>
</protein>
<organism evidence="1 2">
    <name type="scientific">Modicella reniformis</name>
    <dbReference type="NCBI Taxonomy" id="1440133"/>
    <lineage>
        <taxon>Eukaryota</taxon>
        <taxon>Fungi</taxon>
        <taxon>Fungi incertae sedis</taxon>
        <taxon>Mucoromycota</taxon>
        <taxon>Mortierellomycotina</taxon>
        <taxon>Mortierellomycetes</taxon>
        <taxon>Mortierellales</taxon>
        <taxon>Mortierellaceae</taxon>
        <taxon>Modicella</taxon>
    </lineage>
</organism>
<dbReference type="Proteomes" id="UP000749646">
    <property type="component" value="Unassembled WGS sequence"/>
</dbReference>
<sequence>MSFEDYVNGDSHNHPDFDTQVACFASHLGRQRQRGDKSAKLYIIDQADLRSRYDKLLLQRTSGLARKSASSIVNNSIEVYTNDQSLFKALNQTTEWQEEGGDYLALFKEYQRTVTDEVFASLANDLIVDLTPLSSRVDSFPHFINLNKGLEALKVARRGREMTRTVNNEWPAFKEISSRVFAQGVQSYRDVQKNIAKEDQLHPMVMYMQSIILS</sequence>
<accession>A0A9P6MGJ1</accession>
<dbReference type="AlphaFoldDB" id="A0A9P6MGJ1"/>
<feature type="non-terminal residue" evidence="1">
    <location>
        <position position="1"/>
    </location>
</feature>
<dbReference type="OrthoDB" id="2441757at2759"/>
<evidence type="ECO:0000313" key="1">
    <source>
        <dbReference type="EMBL" id="KAF9998370.1"/>
    </source>
</evidence>
<proteinExistence type="predicted"/>
<dbReference type="EMBL" id="JAAAHW010000869">
    <property type="protein sequence ID" value="KAF9998370.1"/>
    <property type="molecule type" value="Genomic_DNA"/>
</dbReference>
<gene>
    <name evidence="1" type="ORF">BGZ65_006128</name>
</gene>
<evidence type="ECO:0000313" key="2">
    <source>
        <dbReference type="Proteomes" id="UP000749646"/>
    </source>
</evidence>
<comment type="caution">
    <text evidence="1">The sequence shown here is derived from an EMBL/GenBank/DDBJ whole genome shotgun (WGS) entry which is preliminary data.</text>
</comment>